<feature type="domain" description="Methyl-accepting transducer" evidence="12">
    <location>
        <begin position="271"/>
        <end position="500"/>
    </location>
</feature>
<organism evidence="14 15">
    <name type="scientific">Burkholderia ubonensis</name>
    <dbReference type="NCBI Taxonomy" id="101571"/>
    <lineage>
        <taxon>Bacteria</taxon>
        <taxon>Pseudomonadati</taxon>
        <taxon>Pseudomonadota</taxon>
        <taxon>Betaproteobacteria</taxon>
        <taxon>Burkholderiales</taxon>
        <taxon>Burkholderiaceae</taxon>
        <taxon>Burkholderia</taxon>
        <taxon>Burkholderia cepacia complex</taxon>
    </lineage>
</organism>
<feature type="transmembrane region" description="Helical" evidence="11">
    <location>
        <begin position="169"/>
        <end position="186"/>
    </location>
</feature>
<dbReference type="SMART" id="SM00086">
    <property type="entry name" value="PAC"/>
    <property type="match status" value="1"/>
</dbReference>
<evidence type="ECO:0000256" key="2">
    <source>
        <dbReference type="ARBA" id="ARBA00022475"/>
    </source>
</evidence>
<keyword evidence="14" id="KW-0675">Receptor</keyword>
<dbReference type="GO" id="GO:0052131">
    <property type="term" value="P:positive aerotaxis"/>
    <property type="evidence" value="ECO:0007669"/>
    <property type="project" value="UniProtKB-ARBA"/>
</dbReference>
<evidence type="ECO:0000256" key="1">
    <source>
        <dbReference type="ARBA" id="ARBA00004429"/>
    </source>
</evidence>
<evidence type="ECO:0000256" key="8">
    <source>
        <dbReference type="ARBA" id="ARBA00023136"/>
    </source>
</evidence>
<evidence type="ECO:0000256" key="10">
    <source>
        <dbReference type="PROSITE-ProRule" id="PRU00284"/>
    </source>
</evidence>
<gene>
    <name evidence="14" type="ORF">WL73_26550</name>
</gene>
<proteinExistence type="inferred from homology"/>
<evidence type="ECO:0000256" key="11">
    <source>
        <dbReference type="SAM" id="Phobius"/>
    </source>
</evidence>
<dbReference type="OrthoDB" id="9806477at2"/>
<dbReference type="InterPro" id="IPR013655">
    <property type="entry name" value="PAS_fold_3"/>
</dbReference>
<evidence type="ECO:0000256" key="9">
    <source>
        <dbReference type="ARBA" id="ARBA00029447"/>
    </source>
</evidence>
<protein>
    <submittedName>
        <fullName evidence="14">Aerotaxis receptor Aer</fullName>
    </submittedName>
</protein>
<comment type="similarity">
    <text evidence="9">Belongs to the methyl-accepting chemotaxis (MCP) protein family.</text>
</comment>
<keyword evidence="10" id="KW-0807">Transducer</keyword>
<dbReference type="InterPro" id="IPR035965">
    <property type="entry name" value="PAS-like_dom_sf"/>
</dbReference>
<feature type="transmembrane region" description="Helical" evidence="11">
    <location>
        <begin position="192"/>
        <end position="212"/>
    </location>
</feature>
<accession>A0A107FF93</accession>
<dbReference type="PROSITE" id="PS50111">
    <property type="entry name" value="CHEMOTAXIS_TRANSDUC_2"/>
    <property type="match status" value="1"/>
</dbReference>
<dbReference type="Proteomes" id="UP000062998">
    <property type="component" value="Unassembled WGS sequence"/>
</dbReference>
<dbReference type="SMART" id="SM00283">
    <property type="entry name" value="MA"/>
    <property type="match status" value="1"/>
</dbReference>
<evidence type="ECO:0000256" key="6">
    <source>
        <dbReference type="ARBA" id="ARBA00022692"/>
    </source>
</evidence>
<sequence>MRNNQPVTQHEFEFPDDATLMSTTDADSTITYANAAFIQVSGFSGEEIEGQPHNLVRHPDMPKEAFADMWATLKGGEPWTALVKNRRKNGDHYWVRANAVPVMRNGQPKGYMSVRTKATRDEIAAADALYRDFREGKAGHRRFYKGLIIRTGVARVTSLFQTMPVSWRLQLPLLGLAAAVIGAGWACGLTGAGLAAFAAVAAGSAVAAGLWLDMQIARPLKQVCGQALRVATGESRSGAGMDRVDEIGMTLRTINQLGLMFRWLVDDVSEQVLNVQRATNEIAQGNNDLSARTEQAASSVQQTAASMAEMTATVDSNAQTAQQANQLSASASEAAERGGQVVSEVVTTMSDITESSRKIADIIGVIDGIAFQTNILALNAAVEAARAGDQGRGFAVVAGEVRALAQRSANAAKEIKTLIGASVERVESGTRRVDEAGKTMEDIVAQVKRVSDLIAEISASTGEQSTGVAQVDQAVVHLDNITQQNAALVEQSTAASESLKQQATRLVEAVNVFR</sequence>
<dbReference type="SUPFAM" id="SSF55785">
    <property type="entry name" value="PYP-like sensor domain (PAS domain)"/>
    <property type="match status" value="1"/>
</dbReference>
<dbReference type="NCBIfam" id="TIGR00229">
    <property type="entry name" value="sensory_box"/>
    <property type="match status" value="1"/>
</dbReference>
<keyword evidence="2" id="KW-1003">Cell membrane</keyword>
<dbReference type="InterPro" id="IPR004089">
    <property type="entry name" value="MCPsignal_dom"/>
</dbReference>
<dbReference type="GO" id="GO:0007165">
    <property type="term" value="P:signal transduction"/>
    <property type="evidence" value="ECO:0007669"/>
    <property type="project" value="UniProtKB-KW"/>
</dbReference>
<dbReference type="GO" id="GO:0005886">
    <property type="term" value="C:plasma membrane"/>
    <property type="evidence" value="ECO:0007669"/>
    <property type="project" value="UniProtKB-SubCell"/>
</dbReference>
<dbReference type="Gene3D" id="1.10.287.950">
    <property type="entry name" value="Methyl-accepting chemotaxis protein"/>
    <property type="match status" value="1"/>
</dbReference>
<dbReference type="PANTHER" id="PTHR43531:SF7">
    <property type="entry name" value="AEROTAXIS RECEPTOR"/>
    <property type="match status" value="1"/>
</dbReference>
<dbReference type="RefSeq" id="WP_060327130.1">
    <property type="nucleotide sequence ID" value="NZ_LPIU01000004.1"/>
</dbReference>
<dbReference type="CDD" id="cd11386">
    <property type="entry name" value="MCP_signal"/>
    <property type="match status" value="1"/>
</dbReference>
<evidence type="ECO:0000256" key="7">
    <source>
        <dbReference type="ARBA" id="ARBA00022989"/>
    </source>
</evidence>
<dbReference type="CDD" id="cd00130">
    <property type="entry name" value="PAS"/>
    <property type="match status" value="1"/>
</dbReference>
<dbReference type="Gene3D" id="3.30.450.20">
    <property type="entry name" value="PAS domain"/>
    <property type="match status" value="1"/>
</dbReference>
<evidence type="ECO:0000313" key="14">
    <source>
        <dbReference type="EMBL" id="KWD93949.1"/>
    </source>
</evidence>
<evidence type="ECO:0000256" key="3">
    <source>
        <dbReference type="ARBA" id="ARBA00022481"/>
    </source>
</evidence>
<feature type="domain" description="PAS" evidence="13">
    <location>
        <begin position="25"/>
        <end position="60"/>
    </location>
</feature>
<name>A0A107FF93_9BURK</name>
<keyword evidence="3" id="KW-0488">Methylation</keyword>
<evidence type="ECO:0000256" key="5">
    <source>
        <dbReference type="ARBA" id="ARBA00022519"/>
    </source>
</evidence>
<keyword evidence="7 11" id="KW-1133">Transmembrane helix</keyword>
<dbReference type="SUPFAM" id="SSF58104">
    <property type="entry name" value="Methyl-accepting chemotaxis protein (MCP) signaling domain"/>
    <property type="match status" value="1"/>
</dbReference>
<evidence type="ECO:0000313" key="15">
    <source>
        <dbReference type="Proteomes" id="UP000062998"/>
    </source>
</evidence>
<dbReference type="InterPro" id="IPR051310">
    <property type="entry name" value="MCP_chemotaxis"/>
</dbReference>
<dbReference type="FunFam" id="3.30.450.20:FF:000046">
    <property type="entry name" value="Aerotaxis sensor receptor"/>
    <property type="match status" value="1"/>
</dbReference>
<dbReference type="AlphaFoldDB" id="A0A107FF93"/>
<evidence type="ECO:0000259" key="12">
    <source>
        <dbReference type="PROSITE" id="PS50111"/>
    </source>
</evidence>
<evidence type="ECO:0000259" key="13">
    <source>
        <dbReference type="PROSITE" id="PS50112"/>
    </source>
</evidence>
<dbReference type="Pfam" id="PF08447">
    <property type="entry name" value="PAS_3"/>
    <property type="match status" value="1"/>
</dbReference>
<dbReference type="FunFam" id="1.10.287.950:FF:000001">
    <property type="entry name" value="Methyl-accepting chemotaxis sensory transducer"/>
    <property type="match status" value="1"/>
</dbReference>
<dbReference type="GO" id="GO:0004888">
    <property type="term" value="F:transmembrane signaling receptor activity"/>
    <property type="evidence" value="ECO:0007669"/>
    <property type="project" value="TreeGrafter"/>
</dbReference>
<keyword evidence="4" id="KW-0145">Chemotaxis</keyword>
<dbReference type="PROSITE" id="PS50112">
    <property type="entry name" value="PAS"/>
    <property type="match status" value="1"/>
</dbReference>
<evidence type="ECO:0000256" key="4">
    <source>
        <dbReference type="ARBA" id="ARBA00022500"/>
    </source>
</evidence>
<dbReference type="InterPro" id="IPR000014">
    <property type="entry name" value="PAS"/>
</dbReference>
<dbReference type="PANTHER" id="PTHR43531">
    <property type="entry name" value="PROTEIN ICFG"/>
    <property type="match status" value="1"/>
</dbReference>
<dbReference type="InterPro" id="IPR001610">
    <property type="entry name" value="PAC"/>
</dbReference>
<keyword evidence="8 11" id="KW-0472">Membrane</keyword>
<dbReference type="EMBL" id="LPIX01000100">
    <property type="protein sequence ID" value="KWD93949.1"/>
    <property type="molecule type" value="Genomic_DNA"/>
</dbReference>
<comment type="subcellular location">
    <subcellularLocation>
        <location evidence="1">Cell inner membrane</location>
        <topology evidence="1">Multi-pass membrane protein</topology>
    </subcellularLocation>
</comment>
<keyword evidence="6 11" id="KW-0812">Transmembrane</keyword>
<keyword evidence="5" id="KW-0997">Cell inner membrane</keyword>
<reference evidence="14 15" key="1">
    <citation type="submission" date="2015-11" db="EMBL/GenBank/DDBJ databases">
        <title>Expanding the genomic diversity of Burkholderia species for the development of highly accurate diagnostics.</title>
        <authorList>
            <person name="Sahl J."/>
            <person name="Keim P."/>
            <person name="Wagner D."/>
        </authorList>
    </citation>
    <scope>NUCLEOTIDE SEQUENCE [LARGE SCALE GENOMIC DNA]</scope>
    <source>
        <strain evidence="14 15">MSMB2167WGS</strain>
    </source>
</reference>
<dbReference type="Pfam" id="PF00015">
    <property type="entry name" value="MCPsignal"/>
    <property type="match status" value="1"/>
</dbReference>
<comment type="caution">
    <text evidence="14">The sequence shown here is derived from an EMBL/GenBank/DDBJ whole genome shotgun (WGS) entry which is preliminary data.</text>
</comment>